<dbReference type="InterPro" id="IPR009057">
    <property type="entry name" value="Homeodomain-like_sf"/>
</dbReference>
<dbReference type="InterPro" id="IPR037923">
    <property type="entry name" value="HTH-like"/>
</dbReference>
<dbReference type="Pfam" id="PF12833">
    <property type="entry name" value="HTH_18"/>
    <property type="match status" value="1"/>
</dbReference>
<dbReference type="PROSITE" id="PS00041">
    <property type="entry name" value="HTH_ARAC_FAMILY_1"/>
    <property type="match status" value="1"/>
</dbReference>
<dbReference type="PROSITE" id="PS01124">
    <property type="entry name" value="HTH_ARAC_FAMILY_2"/>
    <property type="match status" value="1"/>
</dbReference>
<evidence type="ECO:0000313" key="8">
    <source>
        <dbReference type="Proteomes" id="UP000435649"/>
    </source>
</evidence>
<proteinExistence type="predicted"/>
<keyword evidence="5" id="KW-0804">Transcription</keyword>
<dbReference type="SMART" id="SM00342">
    <property type="entry name" value="HTH_ARAC"/>
    <property type="match status" value="1"/>
</dbReference>
<dbReference type="InterPro" id="IPR018060">
    <property type="entry name" value="HTH_AraC"/>
</dbReference>
<dbReference type="PANTHER" id="PTHR46796">
    <property type="entry name" value="HTH-TYPE TRANSCRIPTIONAL ACTIVATOR RHAS-RELATED"/>
    <property type="match status" value="1"/>
</dbReference>
<dbReference type="GO" id="GO:0043565">
    <property type="term" value="F:sequence-specific DNA binding"/>
    <property type="evidence" value="ECO:0007669"/>
    <property type="project" value="InterPro"/>
</dbReference>
<dbReference type="InterPro" id="IPR018062">
    <property type="entry name" value="HTH_AraC-typ_CS"/>
</dbReference>
<dbReference type="Proteomes" id="UP000435649">
    <property type="component" value="Unassembled WGS sequence"/>
</dbReference>
<evidence type="ECO:0000256" key="4">
    <source>
        <dbReference type="ARBA" id="ARBA00023159"/>
    </source>
</evidence>
<evidence type="ECO:0000256" key="1">
    <source>
        <dbReference type="ARBA" id="ARBA00022490"/>
    </source>
</evidence>
<comment type="caution">
    <text evidence="7">The sequence shown here is derived from an EMBL/GenBank/DDBJ whole genome shotgun (WGS) entry which is preliminary data.</text>
</comment>
<evidence type="ECO:0000313" key="7">
    <source>
        <dbReference type="EMBL" id="MST98666.1"/>
    </source>
</evidence>
<feature type="domain" description="HTH araC/xylS-type" evidence="6">
    <location>
        <begin position="231"/>
        <end position="329"/>
    </location>
</feature>
<dbReference type="SUPFAM" id="SSF46689">
    <property type="entry name" value="Homeodomain-like"/>
    <property type="match status" value="1"/>
</dbReference>
<dbReference type="SUPFAM" id="SSF51215">
    <property type="entry name" value="Regulatory protein AraC"/>
    <property type="match status" value="1"/>
</dbReference>
<evidence type="ECO:0000259" key="6">
    <source>
        <dbReference type="PROSITE" id="PS01124"/>
    </source>
</evidence>
<dbReference type="GO" id="GO:0003700">
    <property type="term" value="F:DNA-binding transcription factor activity"/>
    <property type="evidence" value="ECO:0007669"/>
    <property type="project" value="InterPro"/>
</dbReference>
<name>A0A844G5M8_9BACT</name>
<dbReference type="InterPro" id="IPR020449">
    <property type="entry name" value="Tscrpt_reg_AraC-type_HTH"/>
</dbReference>
<keyword evidence="4" id="KW-0010">Activator</keyword>
<dbReference type="RefSeq" id="WP_106055532.1">
    <property type="nucleotide sequence ID" value="NZ_VUNS01000021.1"/>
</dbReference>
<keyword evidence="2" id="KW-0805">Transcription regulation</keyword>
<dbReference type="Gene3D" id="1.10.10.60">
    <property type="entry name" value="Homeodomain-like"/>
    <property type="match status" value="2"/>
</dbReference>
<accession>A0A844G5M8</accession>
<dbReference type="Gene3D" id="2.60.120.280">
    <property type="entry name" value="Regulatory protein AraC"/>
    <property type="match status" value="1"/>
</dbReference>
<gene>
    <name evidence="7" type="ORF">FYJ85_16625</name>
</gene>
<evidence type="ECO:0000256" key="3">
    <source>
        <dbReference type="ARBA" id="ARBA00023125"/>
    </source>
</evidence>
<evidence type="ECO:0000256" key="2">
    <source>
        <dbReference type="ARBA" id="ARBA00023015"/>
    </source>
</evidence>
<dbReference type="InterPro" id="IPR050204">
    <property type="entry name" value="AraC_XylS_family_regulators"/>
</dbReference>
<organism evidence="7 8">
    <name type="scientific">Victivallis lenta</name>
    <dbReference type="NCBI Taxonomy" id="2606640"/>
    <lineage>
        <taxon>Bacteria</taxon>
        <taxon>Pseudomonadati</taxon>
        <taxon>Lentisphaerota</taxon>
        <taxon>Lentisphaeria</taxon>
        <taxon>Victivallales</taxon>
        <taxon>Victivallaceae</taxon>
        <taxon>Victivallis</taxon>
    </lineage>
</organism>
<reference evidence="7 8" key="1">
    <citation type="submission" date="2019-08" db="EMBL/GenBank/DDBJ databases">
        <title>In-depth cultivation of the pig gut microbiome towards novel bacterial diversity and tailored functional studies.</title>
        <authorList>
            <person name="Wylensek D."/>
            <person name="Hitch T.C.A."/>
            <person name="Clavel T."/>
        </authorList>
    </citation>
    <scope>NUCLEOTIDE SEQUENCE [LARGE SCALE GENOMIC DNA]</scope>
    <source>
        <strain evidence="7 8">BBE-744-WT-12</strain>
    </source>
</reference>
<protein>
    <submittedName>
        <fullName evidence="7">Helix-turn-helix domain-containing protein</fullName>
    </submittedName>
</protein>
<dbReference type="AlphaFoldDB" id="A0A844G5M8"/>
<evidence type="ECO:0000256" key="5">
    <source>
        <dbReference type="ARBA" id="ARBA00023163"/>
    </source>
</evidence>
<dbReference type="PRINTS" id="PR00032">
    <property type="entry name" value="HTHARAC"/>
</dbReference>
<keyword evidence="8" id="KW-1185">Reference proteome</keyword>
<keyword evidence="3" id="KW-0238">DNA-binding</keyword>
<dbReference type="EMBL" id="VUNS01000021">
    <property type="protein sequence ID" value="MST98666.1"/>
    <property type="molecule type" value="Genomic_DNA"/>
</dbReference>
<dbReference type="PANTHER" id="PTHR46796:SF13">
    <property type="entry name" value="HTH-TYPE TRANSCRIPTIONAL ACTIVATOR RHAS"/>
    <property type="match status" value="1"/>
</dbReference>
<keyword evidence="1" id="KW-0963">Cytoplasm</keyword>
<sequence>MKQLQPINNSVPVEKVIPDNMAQLFLPLYLKHPAVLKLRDAGIIMAGISEASAGFRLRRTPDFLFALFTRSGCGEIVVDGDACELEAGSLYLAPAGREQLYFQKGAGNWRFLWFHLKPDAAFLQPPPPGAVTGRCGDSARLEEAMSGFAAETVRSMRSLVSSDEQPPGSFYSDSMSLAESLRSFHLEVDASNQNAEALAGLYAELIFGLLDRAFLSLLARYDGDERSDCLDRLWSRVIAELGREWPLEEMASIVHMSIPTLIRQVKKRYDATPMQMLYHLRLKRAVQLLLSSRLPVTAIAREIGYGSVSSFSTAFRAEYGVTPRDYRRRQPGGGPFS</sequence>